<dbReference type="EMBL" id="JQGJ01000001">
    <property type="protein sequence ID" value="KHK66434.1"/>
    <property type="molecule type" value="Genomic_DNA"/>
</dbReference>
<accession>A0A0B1Z5S2</accession>
<dbReference type="AlphaFoldDB" id="A0A0B1Z5S2"/>
<reference evidence="2" key="1">
    <citation type="submission" date="2015-03" db="EMBL/GenBank/DDBJ databases">
        <title>Pseudomonas frederiksbergensis hydrocarbon degrader.</title>
        <authorList>
            <person name="Brown L.M."/>
            <person name="Ruiz O.N."/>
            <person name="Mueller S."/>
            <person name="Gunasekera T.S."/>
        </authorList>
    </citation>
    <scope>NUCLEOTIDE SEQUENCE [LARGE SCALE GENOMIC DNA]</scope>
    <source>
        <strain evidence="2">SI8</strain>
    </source>
</reference>
<name>A0A0B1Z5S2_9PSED</name>
<gene>
    <name evidence="1" type="ORF">JZ00_00945</name>
</gene>
<evidence type="ECO:0000313" key="1">
    <source>
        <dbReference type="EMBL" id="KHK66434.1"/>
    </source>
</evidence>
<protein>
    <submittedName>
        <fullName evidence="1">Uncharacterized protein</fullName>
    </submittedName>
</protein>
<proteinExistence type="predicted"/>
<evidence type="ECO:0000313" key="2">
    <source>
        <dbReference type="Proteomes" id="UP000030949"/>
    </source>
</evidence>
<organism evidence="1 2">
    <name type="scientific">Pseudomonas frederiksbergensis</name>
    <dbReference type="NCBI Taxonomy" id="104087"/>
    <lineage>
        <taxon>Bacteria</taxon>
        <taxon>Pseudomonadati</taxon>
        <taxon>Pseudomonadota</taxon>
        <taxon>Gammaproteobacteria</taxon>
        <taxon>Pseudomonadales</taxon>
        <taxon>Pseudomonadaceae</taxon>
        <taxon>Pseudomonas</taxon>
    </lineage>
</organism>
<dbReference type="Proteomes" id="UP000030949">
    <property type="component" value="Unassembled WGS sequence"/>
</dbReference>
<comment type="caution">
    <text evidence="1">The sequence shown here is derived from an EMBL/GenBank/DDBJ whole genome shotgun (WGS) entry which is preliminary data.</text>
</comment>
<sequence length="65" mass="7428">MNKLTIRVKAESASGISSLLDLALTELRRKSQRLVEFDTSMVGSQEGTFGIMSWNMQYRNHHKMP</sequence>